<sequence>MRIKHRGLPSVLGLAALLLFLLLVIFIAGSIFYNLKNRNRQPEAINSRPSSVQAYHEKFQALEFAGEKMRLGLKADQFSVDTNGRQRLEGNVEITDEEPAGGVRIMTSGLVLDPEKKLARTEGGARLVSGNLWLEAQEFEYDLKDKVARAKQARLERMDLSLSAGRLVYQAGNGRLELKEGISGEIKRKQAPLSFSSTGLIMESDGLSFQGTDLKLAFGLINLAAGRARFRLKEVGSALDSVSLEGGARARCRLRAEESRFQEVNLSSEQMFLQSGRDGAVIRTPGAFAVESSGQEWILTGQGEGLELYMENGQLARRLKASRFRSSLKEVAGEEFQLAGQKADYDLALGRLRLGGQAEARHRHFNLDSASLEFSLNDRSFLAPGFNLEIRPEFFESPAMFFKAGASIYLSGEQLTGRPGFFDLNGRVRIWQTGEFCRAEKAGLDGKTGRVILEKLTESSWLVERADGRQERLDLRAEQARLQPGENRADLGGKVEFKLGNLGLSSDELELVFSEENPGRLSRLEARGRVNFSWKGYRAFGTRAEVDLVNETLTLVGTPKLVTASGERLEADKLTLFLADDRIRLENQKRERSLTILVRGQ</sequence>
<dbReference type="Proteomes" id="UP000257323">
    <property type="component" value="Unassembled WGS sequence"/>
</dbReference>
<organism evidence="3 4">
    <name type="scientific">Candidatus Saccharicenans subterraneus</name>
    <dbReference type="NCBI Taxonomy" id="2508984"/>
    <lineage>
        <taxon>Bacteria</taxon>
        <taxon>Candidatus Aminicenantota</taxon>
        <taxon>Candidatus Aminicenantia</taxon>
        <taxon>Candidatus Aminicenantales</taxon>
        <taxon>Candidatus Saccharicenantaceae</taxon>
        <taxon>Candidatus Saccharicenans</taxon>
    </lineage>
</organism>
<keyword evidence="1" id="KW-1133">Transmembrane helix</keyword>
<dbReference type="InterPro" id="IPR005653">
    <property type="entry name" value="OstA-like_N"/>
</dbReference>
<comment type="caution">
    <text evidence="3">The sequence shown here is derived from an EMBL/GenBank/DDBJ whole genome shotgun (WGS) entry which is preliminary data.</text>
</comment>
<accession>A0A3E2BNC9</accession>
<name>A0A3E2BNC9_9BACT</name>
<evidence type="ECO:0000256" key="1">
    <source>
        <dbReference type="SAM" id="Phobius"/>
    </source>
</evidence>
<keyword evidence="1" id="KW-0472">Membrane</keyword>
<dbReference type="AlphaFoldDB" id="A0A3E2BNC9"/>
<proteinExistence type="predicted"/>
<dbReference type="Pfam" id="PF03968">
    <property type="entry name" value="LptD_N"/>
    <property type="match status" value="1"/>
</dbReference>
<feature type="domain" description="Organic solvent tolerance-like N-terminal" evidence="2">
    <location>
        <begin position="476"/>
        <end position="578"/>
    </location>
</feature>
<dbReference type="EMBL" id="QUAH01000004">
    <property type="protein sequence ID" value="RFT16228.1"/>
    <property type="molecule type" value="Genomic_DNA"/>
</dbReference>
<evidence type="ECO:0000313" key="3">
    <source>
        <dbReference type="EMBL" id="RFT16228.1"/>
    </source>
</evidence>
<gene>
    <name evidence="3" type="ORF">OP8BY_1832</name>
</gene>
<reference evidence="3 4" key="1">
    <citation type="submission" date="2018-08" db="EMBL/GenBank/DDBJ databases">
        <title>Genome analysis of the thermophilic bacterium of the candidate phylum Aminicenantes from deep subsurface aquifer revealed its physiology and ecological role.</title>
        <authorList>
            <person name="Kadnikov V.V."/>
            <person name="Mardanov A.V."/>
            <person name="Beletsky A.V."/>
            <person name="Karnachuk O.V."/>
            <person name="Ravin N.V."/>
        </authorList>
    </citation>
    <scope>NUCLEOTIDE SEQUENCE [LARGE SCALE GENOMIC DNA]</scope>
    <source>
        <strain evidence="3">BY38</strain>
    </source>
</reference>
<evidence type="ECO:0000313" key="4">
    <source>
        <dbReference type="Proteomes" id="UP000257323"/>
    </source>
</evidence>
<evidence type="ECO:0000259" key="2">
    <source>
        <dbReference type="Pfam" id="PF03968"/>
    </source>
</evidence>
<feature type="transmembrane region" description="Helical" evidence="1">
    <location>
        <begin position="12"/>
        <end position="33"/>
    </location>
</feature>
<dbReference type="Gene3D" id="2.60.450.10">
    <property type="entry name" value="Lipopolysaccharide (LPS) transport protein A like domain"/>
    <property type="match status" value="2"/>
</dbReference>
<keyword evidence="1" id="KW-0812">Transmembrane</keyword>
<protein>
    <recommendedName>
        <fullName evidence="2">Organic solvent tolerance-like N-terminal domain-containing protein</fullName>
    </recommendedName>
</protein>